<evidence type="ECO:0000256" key="5">
    <source>
        <dbReference type="ARBA" id="ARBA00022989"/>
    </source>
</evidence>
<feature type="transmembrane region" description="Helical" evidence="7">
    <location>
        <begin position="337"/>
        <end position="358"/>
    </location>
</feature>
<evidence type="ECO:0000256" key="7">
    <source>
        <dbReference type="SAM" id="Phobius"/>
    </source>
</evidence>
<keyword evidence="10" id="KW-1185">Reference proteome</keyword>
<dbReference type="PIRSF" id="PIRSF006060">
    <property type="entry name" value="AA_transporter"/>
    <property type="match status" value="1"/>
</dbReference>
<dbReference type="AlphaFoldDB" id="A0A3M8B4T4"/>
<dbReference type="InterPro" id="IPR004841">
    <property type="entry name" value="AA-permease/SLC12A_dom"/>
</dbReference>
<feature type="transmembrane region" description="Helical" evidence="7">
    <location>
        <begin position="163"/>
        <end position="181"/>
    </location>
</feature>
<dbReference type="OrthoDB" id="9780162at2"/>
<feature type="transmembrane region" description="Helical" evidence="7">
    <location>
        <begin position="201"/>
        <end position="219"/>
    </location>
</feature>
<keyword evidence="3 7" id="KW-0812">Transmembrane</keyword>
<feature type="transmembrane region" description="Helical" evidence="7">
    <location>
        <begin position="409"/>
        <end position="430"/>
    </location>
</feature>
<name>A0A3M8B4T4_9BACL</name>
<dbReference type="Gene3D" id="1.20.1740.10">
    <property type="entry name" value="Amino acid/polyamine transporter I"/>
    <property type="match status" value="1"/>
</dbReference>
<keyword evidence="5 7" id="KW-1133">Transmembrane helix</keyword>
<comment type="caution">
    <text evidence="9">The sequence shown here is derived from an EMBL/GenBank/DDBJ whole genome shotgun (WGS) entry which is preliminary data.</text>
</comment>
<keyword evidence="6 7" id="KW-0472">Membrane</keyword>
<dbReference type="InterPro" id="IPR004840">
    <property type="entry name" value="Amino_acid_permease_CS"/>
</dbReference>
<protein>
    <submittedName>
        <fullName evidence="9">Amino acid permease</fullName>
    </submittedName>
</protein>
<reference evidence="9 10" key="1">
    <citation type="submission" date="2018-10" db="EMBL/GenBank/DDBJ databases">
        <title>Phylogenomics of Brevibacillus.</title>
        <authorList>
            <person name="Dunlap C."/>
        </authorList>
    </citation>
    <scope>NUCLEOTIDE SEQUENCE [LARGE SCALE GENOMIC DNA]</scope>
    <source>
        <strain evidence="9 10">DSM 100115</strain>
    </source>
</reference>
<evidence type="ECO:0000256" key="1">
    <source>
        <dbReference type="ARBA" id="ARBA00004141"/>
    </source>
</evidence>
<comment type="subcellular location">
    <subcellularLocation>
        <location evidence="1">Membrane</location>
        <topology evidence="1">Multi-pass membrane protein</topology>
    </subcellularLocation>
</comment>
<dbReference type="GO" id="GO:0016020">
    <property type="term" value="C:membrane"/>
    <property type="evidence" value="ECO:0007669"/>
    <property type="project" value="UniProtKB-SubCell"/>
</dbReference>
<keyword evidence="2" id="KW-0813">Transport</keyword>
<evidence type="ECO:0000259" key="8">
    <source>
        <dbReference type="Pfam" id="PF00324"/>
    </source>
</evidence>
<feature type="transmembrane region" description="Helical" evidence="7">
    <location>
        <begin position="247"/>
        <end position="267"/>
    </location>
</feature>
<feature type="transmembrane region" description="Helical" evidence="7">
    <location>
        <begin position="436"/>
        <end position="454"/>
    </location>
</feature>
<evidence type="ECO:0000256" key="6">
    <source>
        <dbReference type="ARBA" id="ARBA00023136"/>
    </source>
</evidence>
<dbReference type="EMBL" id="RHHS01000017">
    <property type="protein sequence ID" value="RNB58461.1"/>
    <property type="molecule type" value="Genomic_DNA"/>
</dbReference>
<dbReference type="RefSeq" id="WP_122904038.1">
    <property type="nucleotide sequence ID" value="NZ_CP154342.1"/>
</dbReference>
<dbReference type="Pfam" id="PF00324">
    <property type="entry name" value="AA_permease"/>
    <property type="match status" value="1"/>
</dbReference>
<evidence type="ECO:0000256" key="4">
    <source>
        <dbReference type="ARBA" id="ARBA00022970"/>
    </source>
</evidence>
<dbReference type="FunFam" id="1.20.1740.10:FF:000001">
    <property type="entry name" value="Amino acid permease"/>
    <property type="match status" value="1"/>
</dbReference>
<accession>A0A3M8B4T4</accession>
<feature type="transmembrane region" description="Helical" evidence="7">
    <location>
        <begin position="364"/>
        <end position="389"/>
    </location>
</feature>
<evidence type="ECO:0000256" key="3">
    <source>
        <dbReference type="ARBA" id="ARBA00022692"/>
    </source>
</evidence>
<dbReference type="PANTHER" id="PTHR43495:SF5">
    <property type="entry name" value="GAMMA-AMINOBUTYRIC ACID PERMEASE"/>
    <property type="match status" value="1"/>
</dbReference>
<sequence length="477" mass="52045">MTPSSNEQNNQLKRSMSSRHLFMISLGGVIGTGLFLGSGYTLSQAGPVGTILSFLVGGFIMYLTMLCLGELTVAMPVAGSFQTYMTRFVSPALGFGVGWLYWLGWAVTVALELLSSGLLMQRWFPDSPVWMWCAVFGVLLFLLNALSARAFGESEFWFSSIKVSAIILFIILGGAAMFGLIEMKDGQPAPMFSNFTNSPLLPFGITGLLMTMITVNFSFQGTELIGIAAGESKEPEKTIPKSIRTTVWRTLVFFILAITVVAGMIPYQQAGVIESPFVVVFDSIGIPFAADIMNFVVLTALLSVANSGLYAATRMLYSLSNENMASRKLAVVNRKGIPMNALIITFAISLLSLLSGIFAEDTVFMVLLSIAGLGAQIGWISISASQLAFRRHYLKNGGKLEDLKFRTPLYPVLPLVSLILNLTVLVSLAFDPEQRIALYCGIPFMLGAILIYHLRFKNNREPQAENNLGTYPKANNM</sequence>
<dbReference type="GO" id="GO:0055085">
    <property type="term" value="P:transmembrane transport"/>
    <property type="evidence" value="ECO:0007669"/>
    <property type="project" value="InterPro"/>
</dbReference>
<feature type="domain" description="Amino acid permease/ SLC12A" evidence="8">
    <location>
        <begin position="20"/>
        <end position="460"/>
    </location>
</feature>
<evidence type="ECO:0000313" key="10">
    <source>
        <dbReference type="Proteomes" id="UP000268829"/>
    </source>
</evidence>
<evidence type="ECO:0000256" key="2">
    <source>
        <dbReference type="ARBA" id="ARBA00022448"/>
    </source>
</evidence>
<dbReference type="PANTHER" id="PTHR43495">
    <property type="entry name" value="GABA PERMEASE"/>
    <property type="match status" value="1"/>
</dbReference>
<evidence type="ECO:0000313" key="9">
    <source>
        <dbReference type="EMBL" id="RNB58461.1"/>
    </source>
</evidence>
<dbReference type="Proteomes" id="UP000268829">
    <property type="component" value="Unassembled WGS sequence"/>
</dbReference>
<feature type="transmembrane region" description="Helical" evidence="7">
    <location>
        <begin position="88"/>
        <end position="109"/>
    </location>
</feature>
<proteinExistence type="predicted"/>
<gene>
    <name evidence="9" type="ORF">EDM57_06975</name>
</gene>
<feature type="transmembrane region" description="Helical" evidence="7">
    <location>
        <begin position="129"/>
        <end position="151"/>
    </location>
</feature>
<dbReference type="PROSITE" id="PS00218">
    <property type="entry name" value="AMINO_ACID_PERMEASE_1"/>
    <property type="match status" value="1"/>
</dbReference>
<feature type="transmembrane region" description="Helical" evidence="7">
    <location>
        <begin position="21"/>
        <end position="42"/>
    </location>
</feature>
<dbReference type="GO" id="GO:0006865">
    <property type="term" value="P:amino acid transport"/>
    <property type="evidence" value="ECO:0007669"/>
    <property type="project" value="UniProtKB-KW"/>
</dbReference>
<feature type="transmembrane region" description="Helical" evidence="7">
    <location>
        <begin position="292"/>
        <end position="317"/>
    </location>
</feature>
<organism evidence="9 10">
    <name type="scientific">Brevibacillus gelatini</name>
    <dbReference type="NCBI Taxonomy" id="1655277"/>
    <lineage>
        <taxon>Bacteria</taxon>
        <taxon>Bacillati</taxon>
        <taxon>Bacillota</taxon>
        <taxon>Bacilli</taxon>
        <taxon>Bacillales</taxon>
        <taxon>Paenibacillaceae</taxon>
        <taxon>Brevibacillus</taxon>
    </lineage>
</organism>
<keyword evidence="4" id="KW-0029">Amino-acid transport</keyword>